<keyword evidence="3" id="KW-1185">Reference proteome</keyword>
<protein>
    <submittedName>
        <fullName evidence="2">Uncharacterized protein</fullName>
    </submittedName>
</protein>
<evidence type="ECO:0000313" key="2">
    <source>
        <dbReference type="EMBL" id="PPK37526.1"/>
    </source>
</evidence>
<evidence type="ECO:0000313" key="3">
    <source>
        <dbReference type="Proteomes" id="UP000238541"/>
    </source>
</evidence>
<feature type="transmembrane region" description="Helical" evidence="1">
    <location>
        <begin position="46"/>
        <end position="66"/>
    </location>
</feature>
<dbReference type="EMBL" id="NIRS01000004">
    <property type="protein sequence ID" value="PPK37526.1"/>
    <property type="molecule type" value="Genomic_DNA"/>
</dbReference>
<keyword evidence="1" id="KW-0812">Transmembrane</keyword>
<feature type="transmembrane region" description="Helical" evidence="1">
    <location>
        <begin position="102"/>
        <end position="120"/>
    </location>
</feature>
<evidence type="ECO:0000256" key="1">
    <source>
        <dbReference type="SAM" id="Phobius"/>
    </source>
</evidence>
<keyword evidence="1" id="KW-0472">Membrane</keyword>
<dbReference type="Proteomes" id="UP000238541">
    <property type="component" value="Unassembled WGS sequence"/>
</dbReference>
<accession>A0A2S6FJB4</accession>
<dbReference type="RefSeq" id="WP_104449496.1">
    <property type="nucleotide sequence ID" value="NZ_NIRS01000004.1"/>
</dbReference>
<dbReference type="AlphaFoldDB" id="A0A2S6FJB4"/>
<proteinExistence type="predicted"/>
<feature type="transmembrane region" description="Helical" evidence="1">
    <location>
        <begin position="12"/>
        <end position="40"/>
    </location>
</feature>
<feature type="transmembrane region" description="Helical" evidence="1">
    <location>
        <begin position="78"/>
        <end position="96"/>
    </location>
</feature>
<name>A0A2S6FJB4_9PSED</name>
<organism evidence="2 3">
    <name type="scientific">Pseudomonas laurylsulfatiphila</name>
    <dbReference type="NCBI Taxonomy" id="2011015"/>
    <lineage>
        <taxon>Bacteria</taxon>
        <taxon>Pseudomonadati</taxon>
        <taxon>Pseudomonadota</taxon>
        <taxon>Gammaproteobacteria</taxon>
        <taxon>Pseudomonadales</taxon>
        <taxon>Pseudomonadaceae</taxon>
        <taxon>Pseudomonas</taxon>
    </lineage>
</organism>
<reference evidence="3" key="1">
    <citation type="submission" date="2017-06" db="EMBL/GenBank/DDBJ databases">
        <authorList>
            <person name="Furmanczyk E.M."/>
        </authorList>
    </citation>
    <scope>NUCLEOTIDE SEQUENCE [LARGE SCALE GENOMIC DNA]</scope>
    <source>
        <strain evidence="3">AP3_16</strain>
    </source>
</reference>
<gene>
    <name evidence="2" type="ORF">CD175_14665</name>
</gene>
<keyword evidence="1" id="KW-1133">Transmembrane helix</keyword>
<comment type="caution">
    <text evidence="2">The sequence shown here is derived from an EMBL/GenBank/DDBJ whole genome shotgun (WGS) entry which is preliminary data.</text>
</comment>
<sequence>MKPSRLITSRNLLVLAVITEFATGLALLFDPGLLGAWLLVIDTSELTYLFARCFGLALLALALACWPGQGNTGAVRGMLFYNAAIAFYLVYLGLFVSHSLLLWPAVAFHLLMSVLLGHSYHSKEQ</sequence>